<dbReference type="GO" id="GO:0005829">
    <property type="term" value="C:cytosol"/>
    <property type="evidence" value="ECO:0007669"/>
    <property type="project" value="TreeGrafter"/>
</dbReference>
<comment type="similarity">
    <text evidence="7">Belongs to the class I-like SAM-binding methyltransferase superfamily. rRNA adenine N(6)-methyltransferase family. RsmA subfamily.</text>
</comment>
<dbReference type="AlphaFoldDB" id="A0A0K2BLN0"/>
<dbReference type="InterPro" id="IPR020598">
    <property type="entry name" value="rRNA_Ade_methylase_Trfase_N"/>
</dbReference>
<organism evidence="11 12">
    <name type="scientific">Candidatus Palibaumannia cicadellinicola</name>
    <dbReference type="NCBI Taxonomy" id="186490"/>
    <lineage>
        <taxon>Bacteria</taxon>
        <taxon>Pseudomonadati</taxon>
        <taxon>Pseudomonadota</taxon>
        <taxon>Gammaproteobacteria</taxon>
        <taxon>Candidatus Palibaumannia</taxon>
    </lineage>
</organism>
<feature type="binding site" evidence="7 8">
    <location>
        <position position="91"/>
    </location>
    <ligand>
        <name>S-adenosyl-L-methionine</name>
        <dbReference type="ChEBI" id="CHEBI:59789"/>
    </ligand>
</feature>
<comment type="function">
    <text evidence="7">Specifically dimethylates two adjacent adenosines (A1518 and A1519) in the loop of a conserved hairpin near the 3'-end of 16S rRNA in the 30S particle. May play a critical role in biogenesis of 30S subunits.</text>
</comment>
<evidence type="ECO:0000313" key="11">
    <source>
        <dbReference type="EMBL" id="AKZ66092.1"/>
    </source>
</evidence>
<dbReference type="PROSITE" id="PS51689">
    <property type="entry name" value="SAM_RNA_A_N6_MT"/>
    <property type="match status" value="1"/>
</dbReference>
<reference evidence="11 12" key="1">
    <citation type="submission" date="2015-06" db="EMBL/GenBank/DDBJ databases">
        <title>Lineage-specific patterns of genome deterioration in obligate symbionts.</title>
        <authorList>
            <person name="Bennett G.M."/>
            <person name="McCutcheon J.P."/>
            <person name="McDonald B.R."/>
            <person name="Moran N.A."/>
        </authorList>
    </citation>
    <scope>NUCLEOTIDE SEQUENCE [LARGE SCALE GENOMIC DNA]</scope>
    <source>
        <strain evidence="11 12">B-GSS</strain>
    </source>
</reference>
<dbReference type="PANTHER" id="PTHR11727">
    <property type="entry name" value="DIMETHYLADENOSINE TRANSFERASE"/>
    <property type="match status" value="1"/>
</dbReference>
<keyword evidence="5 7" id="KW-0949">S-adenosyl-L-methionine</keyword>
<dbReference type="Gene3D" id="1.10.8.100">
    <property type="entry name" value="Ribosomal RNA adenine dimethylase-like, domain 2"/>
    <property type="match status" value="1"/>
</dbReference>
<comment type="subcellular location">
    <subcellularLocation>
        <location evidence="7">Cytoplasm</location>
    </subcellularLocation>
</comment>
<feature type="binding site" evidence="7 8">
    <location>
        <position position="113"/>
    </location>
    <ligand>
        <name>S-adenosyl-L-methionine</name>
        <dbReference type="ChEBI" id="CHEBI:59789"/>
    </ligand>
</feature>
<gene>
    <name evidence="7 11" type="primary">ksgA</name>
    <name evidence="7" type="synonym">rsmA</name>
    <name evidence="11" type="ORF">AB162_510</name>
</gene>
<dbReference type="SMART" id="SM00650">
    <property type="entry name" value="rADc"/>
    <property type="match status" value="1"/>
</dbReference>
<dbReference type="Proteomes" id="UP000056466">
    <property type="component" value="Chromosome"/>
</dbReference>
<name>A0A0K2BLN0_9GAMM</name>
<dbReference type="HAMAP" id="MF_00607">
    <property type="entry name" value="16SrRNA_methyltr_A"/>
    <property type="match status" value="1"/>
</dbReference>
<dbReference type="KEGG" id="bcig:AB162_510"/>
<evidence type="ECO:0000256" key="5">
    <source>
        <dbReference type="ARBA" id="ARBA00022691"/>
    </source>
</evidence>
<protein>
    <recommendedName>
        <fullName evidence="7">Ribosomal RNA small subunit methyltransferase A</fullName>
        <ecNumber evidence="7">2.1.1.182</ecNumber>
    </recommendedName>
    <alternativeName>
        <fullName evidence="7">16S rRNA (adenine(1518)-N(6)/adenine(1519)-N(6))-dimethyltransferase</fullName>
    </alternativeName>
    <alternativeName>
        <fullName evidence="7">16S rRNA dimethyladenosine transferase</fullName>
    </alternativeName>
    <alternativeName>
        <fullName evidence="7">16S rRNA dimethylase</fullName>
    </alternativeName>
    <alternativeName>
        <fullName evidence="7">S-adenosylmethionine-6-N', N'-adenosyl(rRNA) dimethyltransferase</fullName>
    </alternativeName>
</protein>
<evidence type="ECO:0000256" key="4">
    <source>
        <dbReference type="ARBA" id="ARBA00022679"/>
    </source>
</evidence>
<accession>A0A0K2BLN0</accession>
<evidence type="ECO:0000256" key="2">
    <source>
        <dbReference type="ARBA" id="ARBA00022552"/>
    </source>
</evidence>
<dbReference type="EC" id="2.1.1.182" evidence="7"/>
<dbReference type="Pfam" id="PF00398">
    <property type="entry name" value="RrnaAD"/>
    <property type="match status" value="1"/>
</dbReference>
<feature type="binding site" evidence="7 8">
    <location>
        <position position="20"/>
    </location>
    <ligand>
        <name>S-adenosyl-L-methionine</name>
        <dbReference type="ChEBI" id="CHEBI:59789"/>
    </ligand>
</feature>
<feature type="transmembrane region" description="Helical" evidence="9">
    <location>
        <begin position="114"/>
        <end position="132"/>
    </location>
</feature>
<keyword evidence="9" id="KW-1133">Transmembrane helix</keyword>
<dbReference type="GO" id="GO:0003723">
    <property type="term" value="F:RNA binding"/>
    <property type="evidence" value="ECO:0007669"/>
    <property type="project" value="UniProtKB-UniRule"/>
</dbReference>
<dbReference type="PROSITE" id="PS01131">
    <property type="entry name" value="RRNA_A_DIMETH"/>
    <property type="match status" value="1"/>
</dbReference>
<keyword evidence="12" id="KW-1185">Reference proteome</keyword>
<keyword evidence="3 7" id="KW-0489">Methyltransferase</keyword>
<keyword evidence="9" id="KW-0812">Transmembrane</keyword>
<evidence type="ECO:0000259" key="10">
    <source>
        <dbReference type="SMART" id="SM00650"/>
    </source>
</evidence>
<feature type="binding site" evidence="7 8">
    <location>
        <position position="45"/>
    </location>
    <ligand>
        <name>S-adenosyl-L-methionine</name>
        <dbReference type="ChEBI" id="CHEBI:59789"/>
    </ligand>
</feature>
<dbReference type="OrthoDB" id="9814755at2"/>
<dbReference type="SUPFAM" id="SSF53335">
    <property type="entry name" value="S-adenosyl-L-methionine-dependent methyltransferases"/>
    <property type="match status" value="1"/>
</dbReference>
<dbReference type="PATRIC" id="fig|186490.8.peg.480"/>
<comment type="catalytic activity">
    <reaction evidence="7">
        <text>adenosine(1518)/adenosine(1519) in 16S rRNA + 4 S-adenosyl-L-methionine = N(6)-dimethyladenosine(1518)/N(6)-dimethyladenosine(1519) in 16S rRNA + 4 S-adenosyl-L-homocysteine + 4 H(+)</text>
        <dbReference type="Rhea" id="RHEA:19609"/>
        <dbReference type="Rhea" id="RHEA-COMP:10232"/>
        <dbReference type="Rhea" id="RHEA-COMP:10233"/>
        <dbReference type="ChEBI" id="CHEBI:15378"/>
        <dbReference type="ChEBI" id="CHEBI:57856"/>
        <dbReference type="ChEBI" id="CHEBI:59789"/>
        <dbReference type="ChEBI" id="CHEBI:74411"/>
        <dbReference type="ChEBI" id="CHEBI:74493"/>
        <dbReference type="EC" id="2.1.1.182"/>
    </reaction>
</comment>
<comment type="caution">
    <text evidence="7 8">Lacks conserved residue(s) required for the propagation of feature annotation.</text>
</comment>
<evidence type="ECO:0000256" key="9">
    <source>
        <dbReference type="SAM" id="Phobius"/>
    </source>
</evidence>
<sequence>MHNTCYQGHVAQQCFGQYFLKDKKIIKLIVDAIDPKKGQALVEIGPGLGALTYQVAKYVDTMTVIEIDRNLADILASNNVIKHKLNILNKDVRKVQFTELSQYLGHPLRIFGNLPYNIATSLIFLLFSYINIISDMHFMLQKEVANRLIAKPNNKAYCRLSVIAQYYCNIHIMLDVPPNSFYPIPKVNSAIVRLVPYAKLPYKVNDINQLYNLTRLAFNQRRKMICNSLGSVFSVVQLLQNGIIATQRAENLSVEQYCRLAQLLS</sequence>
<dbReference type="InterPro" id="IPR020596">
    <property type="entry name" value="rRNA_Ade_Mease_Trfase_CS"/>
</dbReference>
<feature type="binding site" evidence="7 8">
    <location>
        <position position="66"/>
    </location>
    <ligand>
        <name>S-adenosyl-L-methionine</name>
        <dbReference type="ChEBI" id="CHEBI:59789"/>
    </ligand>
</feature>
<dbReference type="InterPro" id="IPR001737">
    <property type="entry name" value="KsgA/Erm"/>
</dbReference>
<keyword evidence="4 7" id="KW-0808">Transferase</keyword>
<dbReference type="PANTHER" id="PTHR11727:SF7">
    <property type="entry name" value="DIMETHYLADENOSINE TRANSFERASE-RELATED"/>
    <property type="match status" value="1"/>
</dbReference>
<keyword evidence="9" id="KW-0472">Membrane</keyword>
<keyword evidence="2 7" id="KW-0698">rRNA processing</keyword>
<dbReference type="InterPro" id="IPR011530">
    <property type="entry name" value="rRNA_adenine_dimethylase"/>
</dbReference>
<dbReference type="RefSeq" id="WP_053097208.1">
    <property type="nucleotide sequence ID" value="NZ_CP011787.1"/>
</dbReference>
<dbReference type="FunFam" id="1.10.8.100:FF:000001">
    <property type="entry name" value="Ribosomal RNA small subunit methyltransferase A"/>
    <property type="match status" value="1"/>
</dbReference>
<evidence type="ECO:0000256" key="1">
    <source>
        <dbReference type="ARBA" id="ARBA00022490"/>
    </source>
</evidence>
<dbReference type="GO" id="GO:0052908">
    <property type="term" value="F:16S rRNA (adenine(1518)-N(6)/adenine(1519)-N(6))-dimethyltransferase activity"/>
    <property type="evidence" value="ECO:0007669"/>
    <property type="project" value="UniProtKB-EC"/>
</dbReference>
<keyword evidence="6 7" id="KW-0694">RNA-binding</keyword>
<dbReference type="InterPro" id="IPR029063">
    <property type="entry name" value="SAM-dependent_MTases_sf"/>
</dbReference>
<dbReference type="InterPro" id="IPR023165">
    <property type="entry name" value="rRNA_Ade_diMease-like_C"/>
</dbReference>
<evidence type="ECO:0000256" key="7">
    <source>
        <dbReference type="HAMAP-Rule" id="MF_00607"/>
    </source>
</evidence>
<evidence type="ECO:0000313" key="12">
    <source>
        <dbReference type="Proteomes" id="UP000056466"/>
    </source>
</evidence>
<keyword evidence="1 7" id="KW-0963">Cytoplasm</keyword>
<dbReference type="EMBL" id="CP011787">
    <property type="protein sequence ID" value="AKZ66092.1"/>
    <property type="molecule type" value="Genomic_DNA"/>
</dbReference>
<dbReference type="NCBIfam" id="TIGR00755">
    <property type="entry name" value="ksgA"/>
    <property type="match status" value="1"/>
</dbReference>
<evidence type="ECO:0000256" key="6">
    <source>
        <dbReference type="ARBA" id="ARBA00022884"/>
    </source>
</evidence>
<evidence type="ECO:0000256" key="3">
    <source>
        <dbReference type="ARBA" id="ARBA00022603"/>
    </source>
</evidence>
<evidence type="ECO:0000256" key="8">
    <source>
        <dbReference type="PROSITE-ProRule" id="PRU01026"/>
    </source>
</evidence>
<proteinExistence type="inferred from homology"/>
<dbReference type="Gene3D" id="3.40.50.150">
    <property type="entry name" value="Vaccinia Virus protein VP39"/>
    <property type="match status" value="1"/>
</dbReference>
<feature type="domain" description="Ribosomal RNA adenine methylase transferase N-terminal" evidence="10">
    <location>
        <begin position="25"/>
        <end position="198"/>
    </location>
</feature>